<keyword evidence="1" id="KW-0677">Repeat</keyword>
<dbReference type="Gene3D" id="1.25.40.20">
    <property type="entry name" value="Ankyrin repeat-containing domain"/>
    <property type="match status" value="1"/>
</dbReference>
<dbReference type="PANTHER" id="PTHR24171">
    <property type="entry name" value="ANKYRIN REPEAT DOMAIN-CONTAINING PROTEIN 39-RELATED"/>
    <property type="match status" value="1"/>
</dbReference>
<dbReference type="PROSITE" id="PS50088">
    <property type="entry name" value="ANK_REPEAT"/>
    <property type="match status" value="1"/>
</dbReference>
<dbReference type="InterPro" id="IPR036770">
    <property type="entry name" value="Ankyrin_rpt-contain_sf"/>
</dbReference>
<evidence type="ECO:0008006" key="6">
    <source>
        <dbReference type="Google" id="ProtNLM"/>
    </source>
</evidence>
<accession>A0ABD0P9Y0</accession>
<dbReference type="AlphaFoldDB" id="A0ABD0P9Y0"/>
<feature type="non-terminal residue" evidence="4">
    <location>
        <position position="1"/>
    </location>
</feature>
<dbReference type="SMART" id="SM00248">
    <property type="entry name" value="ANK"/>
    <property type="match status" value="1"/>
</dbReference>
<reference evidence="4 5" key="1">
    <citation type="submission" date="2024-05" db="EMBL/GenBank/DDBJ databases">
        <title>Genome sequencing and assembly of Indian major carp, Cirrhinus mrigala (Hamilton, 1822).</title>
        <authorList>
            <person name="Mohindra V."/>
            <person name="Chowdhury L.M."/>
            <person name="Lal K."/>
            <person name="Jena J.K."/>
        </authorList>
    </citation>
    <scope>NUCLEOTIDE SEQUENCE [LARGE SCALE GENOMIC DNA]</scope>
    <source>
        <strain evidence="4">CM1030</strain>
        <tissue evidence="4">Blood</tissue>
    </source>
</reference>
<evidence type="ECO:0000256" key="2">
    <source>
        <dbReference type="ARBA" id="ARBA00023043"/>
    </source>
</evidence>
<evidence type="ECO:0000256" key="1">
    <source>
        <dbReference type="ARBA" id="ARBA00022737"/>
    </source>
</evidence>
<sequence length="49" mass="5464">NPNYDGRTPLHIAACEGHLNVVRYLLNKGVTINVKDRFGDTPLHNAVHL</sequence>
<keyword evidence="2 3" id="KW-0040">ANK repeat</keyword>
<dbReference type="EMBL" id="JAMKFB020000017">
    <property type="protein sequence ID" value="KAL0170485.1"/>
    <property type="molecule type" value="Genomic_DNA"/>
</dbReference>
<dbReference type="Pfam" id="PF12796">
    <property type="entry name" value="Ank_2"/>
    <property type="match status" value="1"/>
</dbReference>
<dbReference type="PANTHER" id="PTHR24171:SF9">
    <property type="entry name" value="ANKYRIN REPEAT DOMAIN-CONTAINING PROTEIN 39"/>
    <property type="match status" value="1"/>
</dbReference>
<name>A0ABD0P9Y0_CIRMR</name>
<dbReference type="PROSITE" id="PS50297">
    <property type="entry name" value="ANK_REP_REGION"/>
    <property type="match status" value="1"/>
</dbReference>
<dbReference type="SUPFAM" id="SSF48403">
    <property type="entry name" value="Ankyrin repeat"/>
    <property type="match status" value="1"/>
</dbReference>
<dbReference type="Proteomes" id="UP001529510">
    <property type="component" value="Unassembled WGS sequence"/>
</dbReference>
<evidence type="ECO:0000256" key="3">
    <source>
        <dbReference type="PROSITE-ProRule" id="PRU00023"/>
    </source>
</evidence>
<dbReference type="InterPro" id="IPR002110">
    <property type="entry name" value="Ankyrin_rpt"/>
</dbReference>
<proteinExistence type="predicted"/>
<organism evidence="4 5">
    <name type="scientific">Cirrhinus mrigala</name>
    <name type="common">Mrigala</name>
    <dbReference type="NCBI Taxonomy" id="683832"/>
    <lineage>
        <taxon>Eukaryota</taxon>
        <taxon>Metazoa</taxon>
        <taxon>Chordata</taxon>
        <taxon>Craniata</taxon>
        <taxon>Vertebrata</taxon>
        <taxon>Euteleostomi</taxon>
        <taxon>Actinopterygii</taxon>
        <taxon>Neopterygii</taxon>
        <taxon>Teleostei</taxon>
        <taxon>Ostariophysi</taxon>
        <taxon>Cypriniformes</taxon>
        <taxon>Cyprinidae</taxon>
        <taxon>Labeoninae</taxon>
        <taxon>Labeonini</taxon>
        <taxon>Cirrhinus</taxon>
    </lineage>
</organism>
<protein>
    <recommendedName>
        <fullName evidence="6">Ankyrin</fullName>
    </recommendedName>
</protein>
<keyword evidence="5" id="KW-1185">Reference proteome</keyword>
<evidence type="ECO:0000313" key="5">
    <source>
        <dbReference type="Proteomes" id="UP001529510"/>
    </source>
</evidence>
<gene>
    <name evidence="4" type="ORF">M9458_035081</name>
</gene>
<feature type="repeat" description="ANK" evidence="3">
    <location>
        <begin position="5"/>
        <end position="37"/>
    </location>
</feature>
<evidence type="ECO:0000313" key="4">
    <source>
        <dbReference type="EMBL" id="KAL0170485.1"/>
    </source>
</evidence>
<feature type="non-terminal residue" evidence="4">
    <location>
        <position position="49"/>
    </location>
</feature>
<comment type="caution">
    <text evidence="4">The sequence shown here is derived from an EMBL/GenBank/DDBJ whole genome shotgun (WGS) entry which is preliminary data.</text>
</comment>